<sequence length="209" mass="22290">MGMHIIACTSTPKTTPASRRLHSSFPSCPSSSSHATHATHANAMGDDEGLLPLEWHAGGTTAQLHKFLGADLDILAVFTPLTAATRHALGRAEFDILARRAQTPAAATTTRSRPAAPPAPFLVNVSRGPIIVQDALVAALKDGRLAGAALDVTDPEPLPATHELWQLPNVSITPHMSWCFEDYVEDCVQTVLAENVARLDKGVRLVNQI</sequence>
<dbReference type="InParanoid" id="A0A2T2ZYE4"/>
<dbReference type="OrthoDB" id="298012at2759"/>
<evidence type="ECO:0000313" key="6">
    <source>
        <dbReference type="Proteomes" id="UP000241462"/>
    </source>
</evidence>
<evidence type="ECO:0000259" key="4">
    <source>
        <dbReference type="Pfam" id="PF02826"/>
    </source>
</evidence>
<keyword evidence="1" id="KW-0560">Oxidoreductase</keyword>
<gene>
    <name evidence="5" type="ORF">BD289DRAFT_491982</name>
</gene>
<dbReference type="InterPro" id="IPR006140">
    <property type="entry name" value="D-isomer_DH_NAD-bd"/>
</dbReference>
<dbReference type="EMBL" id="KZ678563">
    <property type="protein sequence ID" value="PSR79556.1"/>
    <property type="molecule type" value="Genomic_DNA"/>
</dbReference>
<dbReference type="Pfam" id="PF02826">
    <property type="entry name" value="2-Hacid_dh_C"/>
    <property type="match status" value="1"/>
</dbReference>
<name>A0A2T2ZYE4_9PEZI</name>
<keyword evidence="6" id="KW-1185">Reference proteome</keyword>
<evidence type="ECO:0000256" key="3">
    <source>
        <dbReference type="SAM" id="MobiDB-lite"/>
    </source>
</evidence>
<dbReference type="GO" id="GO:0016491">
    <property type="term" value="F:oxidoreductase activity"/>
    <property type="evidence" value="ECO:0007669"/>
    <property type="project" value="UniProtKB-KW"/>
</dbReference>
<keyword evidence="2" id="KW-0520">NAD</keyword>
<dbReference type="STRING" id="2025994.A0A2T2ZYE4"/>
<evidence type="ECO:0000313" key="5">
    <source>
        <dbReference type="EMBL" id="PSR79556.1"/>
    </source>
</evidence>
<dbReference type="AlphaFoldDB" id="A0A2T2ZYE4"/>
<dbReference type="PANTHER" id="PTHR43333:SF1">
    <property type="entry name" value="D-ISOMER SPECIFIC 2-HYDROXYACID DEHYDROGENASE NAD-BINDING DOMAIN-CONTAINING PROTEIN"/>
    <property type="match status" value="1"/>
</dbReference>
<protein>
    <submittedName>
        <fullName evidence="5">D-isomer specific 2-hydroxyacid dehydrogenase</fullName>
    </submittedName>
</protein>
<dbReference type="Gene3D" id="3.40.50.720">
    <property type="entry name" value="NAD(P)-binding Rossmann-like Domain"/>
    <property type="match status" value="2"/>
</dbReference>
<proteinExistence type="predicted"/>
<dbReference type="SUPFAM" id="SSF51735">
    <property type="entry name" value="NAD(P)-binding Rossmann-fold domains"/>
    <property type="match status" value="1"/>
</dbReference>
<evidence type="ECO:0000256" key="2">
    <source>
        <dbReference type="ARBA" id="ARBA00023027"/>
    </source>
</evidence>
<reference evidence="5 6" key="1">
    <citation type="journal article" date="2018" name="Mycol. Prog.">
        <title>Coniella lustricola, a new species from submerged detritus.</title>
        <authorList>
            <person name="Raudabaugh D.B."/>
            <person name="Iturriaga T."/>
            <person name="Carver A."/>
            <person name="Mondo S."/>
            <person name="Pangilinan J."/>
            <person name="Lipzen A."/>
            <person name="He G."/>
            <person name="Amirebrahimi M."/>
            <person name="Grigoriev I.V."/>
            <person name="Miller A.N."/>
        </authorList>
    </citation>
    <scope>NUCLEOTIDE SEQUENCE [LARGE SCALE GENOMIC DNA]</scope>
    <source>
        <strain evidence="5 6">B22-T-1</strain>
    </source>
</reference>
<dbReference type="Proteomes" id="UP000241462">
    <property type="component" value="Unassembled WGS sequence"/>
</dbReference>
<evidence type="ECO:0000256" key="1">
    <source>
        <dbReference type="ARBA" id="ARBA00023002"/>
    </source>
</evidence>
<dbReference type="PANTHER" id="PTHR43333">
    <property type="entry name" value="2-HACID_DH_C DOMAIN-CONTAINING PROTEIN"/>
    <property type="match status" value="1"/>
</dbReference>
<dbReference type="GO" id="GO:0051287">
    <property type="term" value="F:NAD binding"/>
    <property type="evidence" value="ECO:0007669"/>
    <property type="project" value="InterPro"/>
</dbReference>
<accession>A0A2T2ZYE4</accession>
<feature type="region of interest" description="Disordered" evidence="3">
    <location>
        <begin position="12"/>
        <end position="37"/>
    </location>
</feature>
<feature type="domain" description="D-isomer specific 2-hydroxyacid dehydrogenase NAD-binding" evidence="4">
    <location>
        <begin position="60"/>
        <end position="177"/>
    </location>
</feature>
<organism evidence="5 6">
    <name type="scientific">Coniella lustricola</name>
    <dbReference type="NCBI Taxonomy" id="2025994"/>
    <lineage>
        <taxon>Eukaryota</taxon>
        <taxon>Fungi</taxon>
        <taxon>Dikarya</taxon>
        <taxon>Ascomycota</taxon>
        <taxon>Pezizomycotina</taxon>
        <taxon>Sordariomycetes</taxon>
        <taxon>Sordariomycetidae</taxon>
        <taxon>Diaporthales</taxon>
        <taxon>Schizoparmaceae</taxon>
        <taxon>Coniella</taxon>
    </lineage>
</organism>
<feature type="compositionally biased region" description="Low complexity" evidence="3">
    <location>
        <begin position="23"/>
        <end position="37"/>
    </location>
</feature>
<dbReference type="InterPro" id="IPR036291">
    <property type="entry name" value="NAD(P)-bd_dom_sf"/>
</dbReference>